<dbReference type="RefSeq" id="XP_033666649.1">
    <property type="nucleotide sequence ID" value="XM_033813056.1"/>
</dbReference>
<feature type="transmembrane region" description="Helical" evidence="1">
    <location>
        <begin position="95"/>
        <end position="115"/>
    </location>
</feature>
<dbReference type="GeneID" id="54566328"/>
<dbReference type="AlphaFoldDB" id="A0A6A6CHU6"/>
<dbReference type="Proteomes" id="UP000799537">
    <property type="component" value="Unassembled WGS sequence"/>
</dbReference>
<keyword evidence="1" id="KW-0812">Transmembrane</keyword>
<sequence>MSKVLGLGSAFTPDKSHTTHDTRLLGKDRFLSTVHTLKCSSITTLCEDEVPNTDNRRLKQEDQLEPTLNSTTPCNMEFASGLHALLTNESPHSSTLNAVLIIFFTALAIVMVYSIQRDINAQVDQFRLAALPFSLRVAFARTRLNNAKYRLNLLYSRMCPEEWAKYQKIVQTRREIMEYVEAEAEEPLKALEQAEKYQVWWWTGVVDVPVLKLYLSEDVLERDSDDDGYWFSDDDEE</sequence>
<evidence type="ECO:0000256" key="1">
    <source>
        <dbReference type="SAM" id="Phobius"/>
    </source>
</evidence>
<protein>
    <submittedName>
        <fullName evidence="2">Uncharacterized protein</fullName>
    </submittedName>
</protein>
<evidence type="ECO:0000313" key="3">
    <source>
        <dbReference type="Proteomes" id="UP000799537"/>
    </source>
</evidence>
<organism evidence="2 3">
    <name type="scientific">Zasmidium cellare ATCC 36951</name>
    <dbReference type="NCBI Taxonomy" id="1080233"/>
    <lineage>
        <taxon>Eukaryota</taxon>
        <taxon>Fungi</taxon>
        <taxon>Dikarya</taxon>
        <taxon>Ascomycota</taxon>
        <taxon>Pezizomycotina</taxon>
        <taxon>Dothideomycetes</taxon>
        <taxon>Dothideomycetidae</taxon>
        <taxon>Mycosphaerellales</taxon>
        <taxon>Mycosphaerellaceae</taxon>
        <taxon>Zasmidium</taxon>
    </lineage>
</organism>
<proteinExistence type="predicted"/>
<gene>
    <name evidence="2" type="ORF">M409DRAFT_55633</name>
</gene>
<dbReference type="EMBL" id="ML993599">
    <property type="protein sequence ID" value="KAF2165760.1"/>
    <property type="molecule type" value="Genomic_DNA"/>
</dbReference>
<keyword evidence="3" id="KW-1185">Reference proteome</keyword>
<evidence type="ECO:0000313" key="2">
    <source>
        <dbReference type="EMBL" id="KAF2165760.1"/>
    </source>
</evidence>
<name>A0A6A6CHU6_ZASCE</name>
<accession>A0A6A6CHU6</accession>
<keyword evidence="1" id="KW-0472">Membrane</keyword>
<keyword evidence="1" id="KW-1133">Transmembrane helix</keyword>
<reference evidence="2" key="1">
    <citation type="journal article" date="2020" name="Stud. Mycol.">
        <title>101 Dothideomycetes genomes: a test case for predicting lifestyles and emergence of pathogens.</title>
        <authorList>
            <person name="Haridas S."/>
            <person name="Albert R."/>
            <person name="Binder M."/>
            <person name="Bloem J."/>
            <person name="Labutti K."/>
            <person name="Salamov A."/>
            <person name="Andreopoulos B."/>
            <person name="Baker S."/>
            <person name="Barry K."/>
            <person name="Bills G."/>
            <person name="Bluhm B."/>
            <person name="Cannon C."/>
            <person name="Castanera R."/>
            <person name="Culley D."/>
            <person name="Daum C."/>
            <person name="Ezra D."/>
            <person name="Gonzalez J."/>
            <person name="Henrissat B."/>
            <person name="Kuo A."/>
            <person name="Liang C."/>
            <person name="Lipzen A."/>
            <person name="Lutzoni F."/>
            <person name="Magnuson J."/>
            <person name="Mondo S."/>
            <person name="Nolan M."/>
            <person name="Ohm R."/>
            <person name="Pangilinan J."/>
            <person name="Park H.-J."/>
            <person name="Ramirez L."/>
            <person name="Alfaro M."/>
            <person name="Sun H."/>
            <person name="Tritt A."/>
            <person name="Yoshinaga Y."/>
            <person name="Zwiers L.-H."/>
            <person name="Turgeon B."/>
            <person name="Goodwin S."/>
            <person name="Spatafora J."/>
            <person name="Crous P."/>
            <person name="Grigoriev I."/>
        </authorList>
    </citation>
    <scope>NUCLEOTIDE SEQUENCE</scope>
    <source>
        <strain evidence="2">ATCC 36951</strain>
    </source>
</reference>